<dbReference type="SFLD" id="SFLDG01140">
    <property type="entry name" value="C2.B:_Phosphomannomutase_and_P"/>
    <property type="match status" value="1"/>
</dbReference>
<protein>
    <submittedName>
        <fullName evidence="1">HAD hydrolase, family IIB</fullName>
    </submittedName>
</protein>
<dbReference type="SFLD" id="SFLDS00003">
    <property type="entry name" value="Haloacid_Dehalogenase"/>
    <property type="match status" value="1"/>
</dbReference>
<keyword evidence="1" id="KW-0378">Hydrolase</keyword>
<dbReference type="GO" id="GO:0005829">
    <property type="term" value="C:cytosol"/>
    <property type="evidence" value="ECO:0007669"/>
    <property type="project" value="TreeGrafter"/>
</dbReference>
<gene>
    <name evidence="1" type="ORF">HMPREF9013_0232</name>
</gene>
<dbReference type="InterPro" id="IPR023214">
    <property type="entry name" value="HAD_sf"/>
</dbReference>
<dbReference type="InterPro" id="IPR000150">
    <property type="entry name" value="Cof"/>
</dbReference>
<evidence type="ECO:0000313" key="2">
    <source>
        <dbReference type="Proteomes" id="UP000005017"/>
    </source>
</evidence>
<dbReference type="Proteomes" id="UP000005017">
    <property type="component" value="Unassembled WGS sequence"/>
</dbReference>
<dbReference type="RefSeq" id="WP_006626978.1">
    <property type="nucleotide sequence ID" value="NZ_ADFR01000003.1"/>
</dbReference>
<evidence type="ECO:0000313" key="1">
    <source>
        <dbReference type="EMBL" id="EFC06029.1"/>
    </source>
</evidence>
<dbReference type="Pfam" id="PF08282">
    <property type="entry name" value="Hydrolase_3"/>
    <property type="match status" value="1"/>
</dbReference>
<keyword evidence="2" id="KW-1185">Reference proteome</keyword>
<dbReference type="STRING" id="679192.HMPREF9013_0232"/>
<dbReference type="InterPro" id="IPR036412">
    <property type="entry name" value="HAD-like_sf"/>
</dbReference>
<dbReference type="InterPro" id="IPR006379">
    <property type="entry name" value="HAD-SF_hydro_IIB"/>
</dbReference>
<comment type="caution">
    <text evidence="1">The sequence shown here is derived from an EMBL/GenBank/DDBJ whole genome shotgun (WGS) entry which is preliminary data.</text>
</comment>
<dbReference type="AlphaFoldDB" id="D2MNK7"/>
<dbReference type="NCBIfam" id="TIGR00099">
    <property type="entry name" value="Cof-subfamily"/>
    <property type="match status" value="1"/>
</dbReference>
<reference evidence="2" key="1">
    <citation type="submission" date="2009-12" db="EMBL/GenBank/DDBJ databases">
        <title>Sequence of Clostridiales genomosp. BVAB3 str. UPII9-5.</title>
        <authorList>
            <person name="Madupu R."/>
            <person name="Durkin A.S."/>
            <person name="Torralba M."/>
            <person name="Methe B."/>
            <person name="Sutton G.G."/>
            <person name="Strausberg R.L."/>
            <person name="Nelson K.E."/>
        </authorList>
    </citation>
    <scope>NUCLEOTIDE SEQUENCE [LARGE SCALE GENOMIC DNA]</scope>
    <source>
        <strain evidence="2">W1219</strain>
    </source>
</reference>
<dbReference type="GO" id="GO:0000287">
    <property type="term" value="F:magnesium ion binding"/>
    <property type="evidence" value="ECO:0007669"/>
    <property type="project" value="TreeGrafter"/>
</dbReference>
<dbReference type="EMBL" id="ADFR01000003">
    <property type="protein sequence ID" value="EFC06029.1"/>
    <property type="molecule type" value="Genomic_DNA"/>
</dbReference>
<dbReference type="SUPFAM" id="SSF56784">
    <property type="entry name" value="HAD-like"/>
    <property type="match status" value="1"/>
</dbReference>
<organism evidence="1 2">
    <name type="scientific">Bulleidia extructa W1219</name>
    <dbReference type="NCBI Taxonomy" id="679192"/>
    <lineage>
        <taxon>Bacteria</taxon>
        <taxon>Bacillati</taxon>
        <taxon>Bacillota</taxon>
        <taxon>Erysipelotrichia</taxon>
        <taxon>Erysipelotrichales</taxon>
        <taxon>Erysipelotrichaceae</taxon>
        <taxon>Bulleidia</taxon>
    </lineage>
</organism>
<dbReference type="NCBIfam" id="TIGR01484">
    <property type="entry name" value="HAD-SF-IIB"/>
    <property type="match status" value="1"/>
</dbReference>
<accession>D2MNK7</accession>
<dbReference type="PANTHER" id="PTHR10000:SF8">
    <property type="entry name" value="HAD SUPERFAMILY HYDROLASE-LIKE, TYPE 3"/>
    <property type="match status" value="1"/>
</dbReference>
<dbReference type="Gene3D" id="3.30.1240.10">
    <property type="match status" value="1"/>
</dbReference>
<dbReference type="Gene3D" id="3.40.50.1000">
    <property type="entry name" value="HAD superfamily/HAD-like"/>
    <property type="match status" value="1"/>
</dbReference>
<dbReference type="PANTHER" id="PTHR10000">
    <property type="entry name" value="PHOSPHOSERINE PHOSPHATASE"/>
    <property type="match status" value="1"/>
</dbReference>
<dbReference type="OrthoDB" id="9781413at2"/>
<name>D2MNK7_9FIRM</name>
<dbReference type="GO" id="GO:0016791">
    <property type="term" value="F:phosphatase activity"/>
    <property type="evidence" value="ECO:0007669"/>
    <property type="project" value="UniProtKB-ARBA"/>
</dbReference>
<sequence>MEKIQLIACDLDGTLLQNGAQEIDPIIFTQIKRLQQKGILFMAASGREYTNLRRLFEPVKDDIAYLCLNGCLTVYHNQCVSKENMDTTVAKKLIQILTKDTEAEVLVSGEKTSYICPKDINYLIHIRDVVKNNVTLVKNLLCLPESYSKISGYFKDGVVGHFDSYKKLFSDEITVQIGGKQWLDFMPKGIHKGAGFVQLLKSLHIDIRNTVMFGDNDNDRQILQASQYGIAMANSKQEIRDLCAYQVVRVTDGLQAILEGRSLQTLKK</sequence>
<proteinExistence type="predicted"/>
<dbReference type="eggNOG" id="COG0561">
    <property type="taxonomic scope" value="Bacteria"/>
</dbReference>